<dbReference type="PANTHER" id="PTHR43245:SF58">
    <property type="entry name" value="BLL5923 PROTEIN"/>
    <property type="match status" value="1"/>
</dbReference>
<dbReference type="InterPro" id="IPR001509">
    <property type="entry name" value="Epimerase_deHydtase"/>
</dbReference>
<dbReference type="AlphaFoldDB" id="A0A2K2FK09"/>
<dbReference type="EMBL" id="NIOJ01000005">
    <property type="protein sequence ID" value="PNU00912.1"/>
    <property type="molecule type" value="Genomic_DNA"/>
</dbReference>
<dbReference type="RefSeq" id="WP_103080295.1">
    <property type="nucleotide sequence ID" value="NZ_CP021850.1"/>
</dbReference>
<sequence>MKKILITGANSYIGTSFEKWVAQWPDKYSVDTVDMIDGTWKEKDFSGYDVVFHVAGIVHVKEKNTSKYFEVNRDLAVDVAEKAKSEGVKQFIFLSTMGVYGTETGYITEKTLPDPKTPYAKSKYEAEKLLLKMNEDSSFKVAVLRPPIVYGKGCKGNYPRLARLAVKLPIFPDVNNERSMIYIDNLSEFTRLLIEYCAEGLFFPQNKDYVNTTELVRLIAKSHNKEIRITKFFNFAISIGFKMSETLRKVFGSCVYDKKMIGYHGTTIDGWKMEYETVSFEESIKLTES</sequence>
<keyword evidence="3" id="KW-1185">Reference proteome</keyword>
<accession>A0A2K2FK09</accession>
<dbReference type="InterPro" id="IPR050177">
    <property type="entry name" value="Lipid_A_modif_metabolic_enz"/>
</dbReference>
<feature type="domain" description="NAD-dependent epimerase/dehydratase" evidence="1">
    <location>
        <begin position="5"/>
        <end position="198"/>
    </location>
</feature>
<dbReference type="InterPro" id="IPR036291">
    <property type="entry name" value="NAD(P)-bd_dom_sf"/>
</dbReference>
<organism evidence="2 3">
    <name type="scientific">Clostridium thermosuccinogenes</name>
    <dbReference type="NCBI Taxonomy" id="84032"/>
    <lineage>
        <taxon>Bacteria</taxon>
        <taxon>Bacillati</taxon>
        <taxon>Bacillota</taxon>
        <taxon>Clostridia</taxon>
        <taxon>Eubacteriales</taxon>
        <taxon>Clostridiaceae</taxon>
        <taxon>Clostridium</taxon>
    </lineage>
</organism>
<dbReference type="SUPFAM" id="SSF51735">
    <property type="entry name" value="NAD(P)-binding Rossmann-fold domains"/>
    <property type="match status" value="1"/>
</dbReference>
<comment type="caution">
    <text evidence="2">The sequence shown here is derived from an EMBL/GenBank/DDBJ whole genome shotgun (WGS) entry which is preliminary data.</text>
</comment>
<evidence type="ECO:0000259" key="1">
    <source>
        <dbReference type="Pfam" id="PF01370"/>
    </source>
</evidence>
<dbReference type="Proteomes" id="UP000236151">
    <property type="component" value="Unassembled WGS sequence"/>
</dbReference>
<dbReference type="PANTHER" id="PTHR43245">
    <property type="entry name" value="BIFUNCTIONAL POLYMYXIN RESISTANCE PROTEIN ARNA"/>
    <property type="match status" value="1"/>
</dbReference>
<evidence type="ECO:0000313" key="3">
    <source>
        <dbReference type="Proteomes" id="UP000236151"/>
    </source>
</evidence>
<proteinExistence type="predicted"/>
<gene>
    <name evidence="2" type="ORF">CDQ84_03245</name>
</gene>
<protein>
    <submittedName>
        <fullName evidence="2">NAD-dependent epimerase</fullName>
    </submittedName>
</protein>
<reference evidence="2 3" key="1">
    <citation type="submission" date="2017-06" db="EMBL/GenBank/DDBJ databases">
        <title>Investigating the central metabolism of Clostridium thermosuccinogenes.</title>
        <authorList>
            <person name="Koendjbiharie J.G."/>
            <person name="van Kranenburg R."/>
        </authorList>
    </citation>
    <scope>NUCLEOTIDE SEQUENCE [LARGE SCALE GENOMIC DNA]</scope>
    <source>
        <strain evidence="2 3">DSM 5806</strain>
    </source>
</reference>
<dbReference type="Pfam" id="PF01370">
    <property type="entry name" value="Epimerase"/>
    <property type="match status" value="1"/>
</dbReference>
<evidence type="ECO:0000313" key="2">
    <source>
        <dbReference type="EMBL" id="PNU00912.1"/>
    </source>
</evidence>
<dbReference type="Gene3D" id="3.40.50.720">
    <property type="entry name" value="NAD(P)-binding Rossmann-like Domain"/>
    <property type="match status" value="1"/>
</dbReference>
<dbReference type="KEGG" id="cthd:CDO33_01135"/>
<name>A0A2K2FK09_9CLOT</name>
<dbReference type="OrthoDB" id="9808602at2"/>